<reference evidence="5 7" key="1">
    <citation type="submission" date="2018-09" db="EMBL/GenBank/DDBJ databases">
        <title>Genomic investigation of the strawberry pathogen Phytophthora fragariae indicates pathogenicity is determined by transcriptional variation in three key races.</title>
        <authorList>
            <person name="Adams T.M."/>
            <person name="Armitage A.D."/>
            <person name="Sobczyk M.K."/>
            <person name="Bates H.J."/>
            <person name="Dunwell J.M."/>
            <person name="Nellist C.F."/>
            <person name="Harrison R.J."/>
        </authorList>
    </citation>
    <scope>NUCLEOTIDE SEQUENCE [LARGE SCALE GENOMIC DNA]</scope>
    <source>
        <strain evidence="3 5">SCRP249</strain>
        <strain evidence="2 7">SCRP324</strain>
        <strain evidence="4 6">SCRP333</strain>
    </source>
</reference>
<organism evidence="3 5">
    <name type="scientific">Phytophthora rubi</name>
    <dbReference type="NCBI Taxonomy" id="129364"/>
    <lineage>
        <taxon>Eukaryota</taxon>
        <taxon>Sar</taxon>
        <taxon>Stramenopiles</taxon>
        <taxon>Oomycota</taxon>
        <taxon>Peronosporomycetes</taxon>
        <taxon>Peronosporales</taxon>
        <taxon>Peronosporaceae</taxon>
        <taxon>Phytophthora</taxon>
    </lineage>
</organism>
<dbReference type="Proteomes" id="UP000429607">
    <property type="component" value="Unassembled WGS sequence"/>
</dbReference>
<evidence type="ECO:0000256" key="1">
    <source>
        <dbReference type="SAM" id="MobiDB-lite"/>
    </source>
</evidence>
<feature type="region of interest" description="Disordered" evidence="1">
    <location>
        <begin position="15"/>
        <end position="43"/>
    </location>
</feature>
<proteinExistence type="predicted"/>
<name>A0A6A3K7L6_9STRA</name>
<sequence>MTCFGGVGEMSMRSARAAQGLSNKDLASSASSPPPRASPASCPPTTSFGIGLAARDDLLRQQVAVHHVVFSGYIYPESKAGLPCLANPV</sequence>
<evidence type="ECO:0000313" key="7">
    <source>
        <dbReference type="Proteomes" id="UP000435112"/>
    </source>
</evidence>
<evidence type="ECO:0000313" key="3">
    <source>
        <dbReference type="EMBL" id="KAE9003031.1"/>
    </source>
</evidence>
<dbReference type="Proteomes" id="UP000435112">
    <property type="component" value="Unassembled WGS sequence"/>
</dbReference>
<dbReference type="AlphaFoldDB" id="A0A6A3K7L6"/>
<dbReference type="EMBL" id="QXFT01002365">
    <property type="protein sequence ID" value="KAE9299442.1"/>
    <property type="molecule type" value="Genomic_DNA"/>
</dbReference>
<dbReference type="EMBL" id="QXFV01001562">
    <property type="protein sequence ID" value="KAE9003031.1"/>
    <property type="molecule type" value="Genomic_DNA"/>
</dbReference>
<gene>
    <name evidence="3" type="ORF">PR001_g18092</name>
    <name evidence="2" type="ORF">PR002_g22099</name>
    <name evidence="4" type="ORF">PR003_g22997</name>
</gene>
<evidence type="ECO:0000313" key="6">
    <source>
        <dbReference type="Proteomes" id="UP000434957"/>
    </source>
</evidence>
<dbReference type="Proteomes" id="UP000434957">
    <property type="component" value="Unassembled WGS sequence"/>
</dbReference>
<dbReference type="EMBL" id="QXFU01002326">
    <property type="protein sequence ID" value="KAE8987264.1"/>
    <property type="molecule type" value="Genomic_DNA"/>
</dbReference>
<keyword evidence="6" id="KW-1185">Reference proteome</keyword>
<accession>A0A6A3K7L6</accession>
<evidence type="ECO:0000313" key="5">
    <source>
        <dbReference type="Proteomes" id="UP000429607"/>
    </source>
</evidence>
<evidence type="ECO:0000313" key="4">
    <source>
        <dbReference type="EMBL" id="KAE9299442.1"/>
    </source>
</evidence>
<comment type="caution">
    <text evidence="3">The sequence shown here is derived from an EMBL/GenBank/DDBJ whole genome shotgun (WGS) entry which is preliminary data.</text>
</comment>
<protein>
    <submittedName>
        <fullName evidence="3">Uncharacterized protein</fullName>
    </submittedName>
</protein>
<evidence type="ECO:0000313" key="2">
    <source>
        <dbReference type="EMBL" id="KAE8987264.1"/>
    </source>
</evidence>